<dbReference type="InterPro" id="IPR009081">
    <property type="entry name" value="PP-bd_ACP"/>
</dbReference>
<feature type="modified residue" description="O-(pantetheine 4'-phosphoryl)serine" evidence="3">
    <location>
        <position position="36"/>
    </location>
</feature>
<comment type="caution">
    <text evidence="5">The sequence shown here is derived from an EMBL/GenBank/DDBJ whole genome shotgun (WGS) entry which is preliminary data.</text>
</comment>
<evidence type="ECO:0000313" key="5">
    <source>
        <dbReference type="EMBL" id="PXW75939.1"/>
    </source>
</evidence>
<dbReference type="EMBL" id="QJJM01000006">
    <property type="protein sequence ID" value="PXW75939.1"/>
    <property type="molecule type" value="Genomic_DNA"/>
</dbReference>
<feature type="domain" description="Carrier" evidence="4">
    <location>
        <begin position="1"/>
        <end position="76"/>
    </location>
</feature>
<dbReference type="GO" id="GO:0000036">
    <property type="term" value="F:acyl carrier activity"/>
    <property type="evidence" value="ECO:0007669"/>
    <property type="project" value="UniProtKB-UniRule"/>
</dbReference>
<keyword evidence="3" id="KW-0275">Fatty acid biosynthesis</keyword>
<dbReference type="SUPFAM" id="SSF47336">
    <property type="entry name" value="ACP-like"/>
    <property type="match status" value="1"/>
</dbReference>
<dbReference type="Proteomes" id="UP000248014">
    <property type="component" value="Unassembled WGS sequence"/>
</dbReference>
<evidence type="ECO:0000256" key="3">
    <source>
        <dbReference type="HAMAP-Rule" id="MF_01217"/>
    </source>
</evidence>
<comment type="pathway">
    <text evidence="3">Lipid metabolism; fatty acid biosynthesis.</text>
</comment>
<dbReference type="GO" id="GO:0009245">
    <property type="term" value="P:lipid A biosynthetic process"/>
    <property type="evidence" value="ECO:0007669"/>
    <property type="project" value="TreeGrafter"/>
</dbReference>
<dbReference type="Pfam" id="PF00550">
    <property type="entry name" value="PP-binding"/>
    <property type="match status" value="1"/>
</dbReference>
<comment type="similarity">
    <text evidence="3">Belongs to the acyl carrier protein (ACP) family.</text>
</comment>
<gene>
    <name evidence="3" type="primary">acpP</name>
    <name evidence="5" type="ORF">C7451_106103</name>
</gene>
<dbReference type="AlphaFoldDB" id="A0A2V3VH27"/>
<dbReference type="GO" id="GO:0005829">
    <property type="term" value="C:cytosol"/>
    <property type="evidence" value="ECO:0007669"/>
    <property type="project" value="TreeGrafter"/>
</dbReference>
<dbReference type="HAMAP" id="MF_01217">
    <property type="entry name" value="Acyl_carrier"/>
    <property type="match status" value="1"/>
</dbReference>
<dbReference type="Gene3D" id="1.10.1200.10">
    <property type="entry name" value="ACP-like"/>
    <property type="match status" value="1"/>
</dbReference>
<evidence type="ECO:0000256" key="2">
    <source>
        <dbReference type="ARBA" id="ARBA00022553"/>
    </source>
</evidence>
<proteinExistence type="inferred from homology"/>
<keyword evidence="3" id="KW-0276">Fatty acid metabolism</keyword>
<dbReference type="UniPathway" id="UPA00094"/>
<dbReference type="PROSITE" id="PS50075">
    <property type="entry name" value="CARRIER"/>
    <property type="match status" value="1"/>
</dbReference>
<keyword evidence="2 3" id="KW-0597">Phosphoprotein</keyword>
<dbReference type="PANTHER" id="PTHR20863">
    <property type="entry name" value="ACYL CARRIER PROTEIN"/>
    <property type="match status" value="1"/>
</dbReference>
<accession>A0A2V3VH27</accession>
<comment type="function">
    <text evidence="3">Carrier of the growing fatty acid chain in fatty acid biosynthesis.</text>
</comment>
<keyword evidence="3" id="KW-0963">Cytoplasm</keyword>
<dbReference type="OrthoDB" id="3192863at2"/>
<evidence type="ECO:0000313" key="6">
    <source>
        <dbReference type="Proteomes" id="UP000248014"/>
    </source>
</evidence>
<organism evidence="5 6">
    <name type="scientific">Blastomonas natatoria</name>
    <dbReference type="NCBI Taxonomy" id="34015"/>
    <lineage>
        <taxon>Bacteria</taxon>
        <taxon>Pseudomonadati</taxon>
        <taxon>Pseudomonadota</taxon>
        <taxon>Alphaproteobacteria</taxon>
        <taxon>Sphingomonadales</taxon>
        <taxon>Sphingomonadaceae</taxon>
        <taxon>Blastomonas</taxon>
    </lineage>
</organism>
<keyword evidence="3" id="KW-0444">Lipid biosynthesis</keyword>
<reference evidence="5 6" key="1">
    <citation type="submission" date="2018-05" db="EMBL/GenBank/DDBJ databases">
        <title>Genomic Encyclopedia of Type Strains, Phase IV (KMG-IV): sequencing the most valuable type-strain genomes for metagenomic binning, comparative biology and taxonomic classification.</title>
        <authorList>
            <person name="Goeker M."/>
        </authorList>
    </citation>
    <scope>NUCLEOTIDE SEQUENCE [LARGE SCALE GENOMIC DNA]</scope>
    <source>
        <strain evidence="5 6">DSM 3183</strain>
    </source>
</reference>
<protein>
    <recommendedName>
        <fullName evidence="3">Acyl carrier protein</fullName>
        <shortName evidence="3">ACP</shortName>
    </recommendedName>
</protein>
<comment type="PTM">
    <text evidence="3">4'-phosphopantetheine is transferred from CoA to a specific serine of apo-ACP by AcpS. This modification is essential for activity because fatty acids are bound in thioester linkage to the sulfhydryl of the prosthetic group.</text>
</comment>
<dbReference type="GO" id="GO:0016020">
    <property type="term" value="C:membrane"/>
    <property type="evidence" value="ECO:0007669"/>
    <property type="project" value="GOC"/>
</dbReference>
<sequence length="77" mass="8336">MTPADRTRRILREHLGVDAEQLTDDAHLADDLGADSLDPVELALAVEDEFSITVTDDETAACTTVGDWIKLVEGRVG</sequence>
<comment type="subcellular location">
    <subcellularLocation>
        <location evidence="3">Cytoplasm</location>
    </subcellularLocation>
</comment>
<dbReference type="InterPro" id="IPR036736">
    <property type="entry name" value="ACP-like_sf"/>
</dbReference>
<dbReference type="GO" id="GO:0000035">
    <property type="term" value="F:acyl binding"/>
    <property type="evidence" value="ECO:0007669"/>
    <property type="project" value="TreeGrafter"/>
</dbReference>
<keyword evidence="1 3" id="KW-0596">Phosphopantetheine</keyword>
<dbReference type="PANTHER" id="PTHR20863:SF76">
    <property type="entry name" value="CARRIER DOMAIN-CONTAINING PROTEIN"/>
    <property type="match status" value="1"/>
</dbReference>
<keyword evidence="3" id="KW-0443">Lipid metabolism</keyword>
<name>A0A2V3VH27_9SPHN</name>
<evidence type="ECO:0000259" key="4">
    <source>
        <dbReference type="PROSITE" id="PS50075"/>
    </source>
</evidence>
<dbReference type="RefSeq" id="WP_110298621.1">
    <property type="nucleotide sequence ID" value="NZ_QJJM01000006.1"/>
</dbReference>
<keyword evidence="6" id="KW-1185">Reference proteome</keyword>
<evidence type="ECO:0000256" key="1">
    <source>
        <dbReference type="ARBA" id="ARBA00022450"/>
    </source>
</evidence>
<dbReference type="InterPro" id="IPR003231">
    <property type="entry name" value="ACP"/>
</dbReference>
<dbReference type="NCBIfam" id="NF002148">
    <property type="entry name" value="PRK00982.1-2"/>
    <property type="match status" value="1"/>
</dbReference>